<dbReference type="Proteomes" id="UP000010411">
    <property type="component" value="Unassembled WGS sequence"/>
</dbReference>
<dbReference type="EMBL" id="AEJC01000517">
    <property type="protein sequence ID" value="EKX62406.1"/>
    <property type="molecule type" value="Genomic_DNA"/>
</dbReference>
<name>L1KNN8_9ACTN</name>
<reference evidence="1 2" key="1">
    <citation type="submission" date="2012-11" db="EMBL/GenBank/DDBJ databases">
        <authorList>
            <person name="Huguet-Tapia J.C."/>
            <person name="Durkin A.S."/>
            <person name="Pettis G.S."/>
            <person name="Badger J.H."/>
        </authorList>
    </citation>
    <scope>NUCLEOTIDE SEQUENCE [LARGE SCALE GENOMIC DNA]</scope>
    <source>
        <strain evidence="1 2">91-03</strain>
    </source>
</reference>
<evidence type="ECO:0000313" key="1">
    <source>
        <dbReference type="EMBL" id="EKX62406.1"/>
    </source>
</evidence>
<comment type="caution">
    <text evidence="1">The sequence shown here is derived from an EMBL/GenBank/DDBJ whole genome shotgun (WGS) entry which is preliminary data.</text>
</comment>
<organism evidence="1 2">
    <name type="scientific">Streptomyces ipomoeae 91-03</name>
    <dbReference type="NCBI Taxonomy" id="698759"/>
    <lineage>
        <taxon>Bacteria</taxon>
        <taxon>Bacillati</taxon>
        <taxon>Actinomycetota</taxon>
        <taxon>Actinomycetes</taxon>
        <taxon>Kitasatosporales</taxon>
        <taxon>Streptomycetaceae</taxon>
        <taxon>Streptomyces</taxon>
    </lineage>
</organism>
<sequence length="44" mass="5148">MVWRGERYTCRMPGVQPEVGSPIRVRNARETVLWCHAQVPDRLP</sequence>
<keyword evidence="2" id="KW-1185">Reference proteome</keyword>
<accession>L1KNN8</accession>
<protein>
    <submittedName>
        <fullName evidence="1">Uncharacterized protein</fullName>
    </submittedName>
</protein>
<gene>
    <name evidence="1" type="ORF">STRIP9103_02468</name>
</gene>
<dbReference type="PATRIC" id="fig|698759.3.peg.6883"/>
<dbReference type="AlphaFoldDB" id="L1KNN8"/>
<evidence type="ECO:0000313" key="2">
    <source>
        <dbReference type="Proteomes" id="UP000010411"/>
    </source>
</evidence>
<proteinExistence type="predicted"/>